<dbReference type="VEuPathDB" id="FungiDB:BO78DRAFT_423071"/>
<organism evidence="2 3">
    <name type="scientific">Aspergillus sclerotiicarbonarius (strain CBS 121057 / IBT 28362)</name>
    <dbReference type="NCBI Taxonomy" id="1448318"/>
    <lineage>
        <taxon>Eukaryota</taxon>
        <taxon>Fungi</taxon>
        <taxon>Dikarya</taxon>
        <taxon>Ascomycota</taxon>
        <taxon>Pezizomycotina</taxon>
        <taxon>Eurotiomycetes</taxon>
        <taxon>Eurotiomycetidae</taxon>
        <taxon>Eurotiales</taxon>
        <taxon>Aspergillaceae</taxon>
        <taxon>Aspergillus</taxon>
        <taxon>Aspergillus subgen. Circumdati</taxon>
    </lineage>
</organism>
<keyword evidence="3" id="KW-1185">Reference proteome</keyword>
<evidence type="ECO:0000259" key="1">
    <source>
        <dbReference type="Pfam" id="PF20150"/>
    </source>
</evidence>
<gene>
    <name evidence="2" type="ORF">BO78DRAFT_423071</name>
</gene>
<sequence>MTLTFNVQSLPPEIRVMIWEATLPEINIYCLYFYEHGYWSSRPLIPGDPDYNPYNPEDRVQARFFHNRPGGLLYFISILFVNRECREIALRWIRRNNLHLRYINGGVMAVRPCNPPSDTLYVPWDQWDEFSHEPAEQTALQLDSAHWFTDGTCRNFTRLALPVEVLERDMNGLAEILSWYSEIESVFVVVNNADLQPNLGPVRIIVELRWELEKVCDARLVWVKDRETFEWWDCRSGDERIVQVMERAGRRLAVTMKDRLVSRFEIQPALAVMKNKYHAW</sequence>
<dbReference type="Pfam" id="PF20150">
    <property type="entry name" value="2EXR"/>
    <property type="match status" value="1"/>
</dbReference>
<dbReference type="OrthoDB" id="3546385at2759"/>
<feature type="domain" description="2EXR" evidence="1">
    <location>
        <begin position="8"/>
        <end position="98"/>
    </location>
</feature>
<dbReference type="Proteomes" id="UP000248423">
    <property type="component" value="Unassembled WGS sequence"/>
</dbReference>
<dbReference type="AlphaFoldDB" id="A0A319E5Y6"/>
<dbReference type="PANTHER" id="PTHR35910">
    <property type="entry name" value="2EXR DOMAIN-CONTAINING PROTEIN"/>
    <property type="match status" value="1"/>
</dbReference>
<evidence type="ECO:0000313" key="2">
    <source>
        <dbReference type="EMBL" id="PYI01948.1"/>
    </source>
</evidence>
<name>A0A319E5Y6_ASPSB</name>
<dbReference type="InterPro" id="IPR045518">
    <property type="entry name" value="2EXR"/>
</dbReference>
<accession>A0A319E5Y6</accession>
<proteinExistence type="predicted"/>
<dbReference type="EMBL" id="KZ826404">
    <property type="protein sequence ID" value="PYI01948.1"/>
    <property type="molecule type" value="Genomic_DNA"/>
</dbReference>
<evidence type="ECO:0000313" key="3">
    <source>
        <dbReference type="Proteomes" id="UP000248423"/>
    </source>
</evidence>
<dbReference type="PANTHER" id="PTHR35910:SF6">
    <property type="entry name" value="2EXR DOMAIN-CONTAINING PROTEIN"/>
    <property type="match status" value="1"/>
</dbReference>
<protein>
    <recommendedName>
        <fullName evidence="1">2EXR domain-containing protein</fullName>
    </recommendedName>
</protein>
<reference evidence="2 3" key="1">
    <citation type="submission" date="2018-02" db="EMBL/GenBank/DDBJ databases">
        <title>The genomes of Aspergillus section Nigri reveals drivers in fungal speciation.</title>
        <authorList>
            <consortium name="DOE Joint Genome Institute"/>
            <person name="Vesth T.C."/>
            <person name="Nybo J."/>
            <person name="Theobald S."/>
            <person name="Brandl J."/>
            <person name="Frisvad J.C."/>
            <person name="Nielsen K.F."/>
            <person name="Lyhne E.K."/>
            <person name="Kogle M.E."/>
            <person name="Kuo A."/>
            <person name="Riley R."/>
            <person name="Clum A."/>
            <person name="Nolan M."/>
            <person name="Lipzen A."/>
            <person name="Salamov A."/>
            <person name="Henrissat B."/>
            <person name="Wiebenga A."/>
            <person name="De vries R.P."/>
            <person name="Grigoriev I.V."/>
            <person name="Mortensen U.H."/>
            <person name="Andersen M.R."/>
            <person name="Baker S.E."/>
        </authorList>
    </citation>
    <scope>NUCLEOTIDE SEQUENCE [LARGE SCALE GENOMIC DNA]</scope>
    <source>
        <strain evidence="2 3">CBS 121057</strain>
    </source>
</reference>